<accession>A0A9D4KTV6</accession>
<keyword evidence="2" id="KW-0472">Membrane</keyword>
<reference evidence="3" key="2">
    <citation type="submission" date="2020-11" db="EMBL/GenBank/DDBJ databases">
        <authorList>
            <person name="McCartney M.A."/>
            <person name="Auch B."/>
            <person name="Kono T."/>
            <person name="Mallez S."/>
            <person name="Becker A."/>
            <person name="Gohl D.M."/>
            <person name="Silverstein K.A.T."/>
            <person name="Koren S."/>
            <person name="Bechman K.B."/>
            <person name="Herman A."/>
            <person name="Abrahante J.E."/>
            <person name="Garbe J."/>
        </authorList>
    </citation>
    <scope>NUCLEOTIDE SEQUENCE</scope>
    <source>
        <strain evidence="3">Duluth1</strain>
        <tissue evidence="3">Whole animal</tissue>
    </source>
</reference>
<keyword evidence="4" id="KW-1185">Reference proteome</keyword>
<evidence type="ECO:0000313" key="4">
    <source>
        <dbReference type="Proteomes" id="UP000828390"/>
    </source>
</evidence>
<dbReference type="Proteomes" id="UP000828390">
    <property type="component" value="Unassembled WGS sequence"/>
</dbReference>
<protein>
    <submittedName>
        <fullName evidence="3">Uncharacterized protein</fullName>
    </submittedName>
</protein>
<dbReference type="AlphaFoldDB" id="A0A9D4KTV6"/>
<comment type="caution">
    <text evidence="3">The sequence shown here is derived from an EMBL/GenBank/DDBJ whole genome shotgun (WGS) entry which is preliminary data.</text>
</comment>
<reference evidence="3" key="1">
    <citation type="journal article" date="2019" name="bioRxiv">
        <title>The Genome of the Zebra Mussel, Dreissena polymorpha: A Resource for Invasive Species Research.</title>
        <authorList>
            <person name="McCartney M.A."/>
            <person name="Auch B."/>
            <person name="Kono T."/>
            <person name="Mallez S."/>
            <person name="Zhang Y."/>
            <person name="Obille A."/>
            <person name="Becker A."/>
            <person name="Abrahante J.E."/>
            <person name="Garbe J."/>
            <person name="Badalamenti J.P."/>
            <person name="Herman A."/>
            <person name="Mangelson H."/>
            <person name="Liachko I."/>
            <person name="Sullivan S."/>
            <person name="Sone E.D."/>
            <person name="Koren S."/>
            <person name="Silverstein K.A.T."/>
            <person name="Beckman K.B."/>
            <person name="Gohl D.M."/>
        </authorList>
    </citation>
    <scope>NUCLEOTIDE SEQUENCE</scope>
    <source>
        <strain evidence="3">Duluth1</strain>
        <tissue evidence="3">Whole animal</tissue>
    </source>
</reference>
<organism evidence="3 4">
    <name type="scientific">Dreissena polymorpha</name>
    <name type="common">Zebra mussel</name>
    <name type="synonym">Mytilus polymorpha</name>
    <dbReference type="NCBI Taxonomy" id="45954"/>
    <lineage>
        <taxon>Eukaryota</taxon>
        <taxon>Metazoa</taxon>
        <taxon>Spiralia</taxon>
        <taxon>Lophotrochozoa</taxon>
        <taxon>Mollusca</taxon>
        <taxon>Bivalvia</taxon>
        <taxon>Autobranchia</taxon>
        <taxon>Heteroconchia</taxon>
        <taxon>Euheterodonta</taxon>
        <taxon>Imparidentia</taxon>
        <taxon>Neoheterodontei</taxon>
        <taxon>Myida</taxon>
        <taxon>Dreissenoidea</taxon>
        <taxon>Dreissenidae</taxon>
        <taxon>Dreissena</taxon>
    </lineage>
</organism>
<feature type="compositionally biased region" description="Pro residues" evidence="1">
    <location>
        <begin position="41"/>
        <end position="51"/>
    </location>
</feature>
<name>A0A9D4KTV6_DREPO</name>
<sequence length="168" mass="18994">MSTDGGLKWYWIMILIFAVIAVSGCIFLIWCCRRPKLPKQPQSPVPTPTSPSPSSSFHRHHPLPESPGLYRPSDFRPWSNSLTSLKSHADHPLHRPHSLPENPGLYRPSLFRQGSHSSHESDTDHPHHRPHPLPESPGIYRPFRHSLSSQKSDPGHHEANVPFIPFGP</sequence>
<evidence type="ECO:0000256" key="2">
    <source>
        <dbReference type="SAM" id="Phobius"/>
    </source>
</evidence>
<feature type="region of interest" description="Disordered" evidence="1">
    <location>
        <begin position="86"/>
        <end position="168"/>
    </location>
</feature>
<dbReference type="EMBL" id="JAIWYP010000003">
    <property type="protein sequence ID" value="KAH3845781.1"/>
    <property type="molecule type" value="Genomic_DNA"/>
</dbReference>
<evidence type="ECO:0000256" key="1">
    <source>
        <dbReference type="SAM" id="MobiDB-lite"/>
    </source>
</evidence>
<keyword evidence="2" id="KW-1133">Transmembrane helix</keyword>
<evidence type="ECO:0000313" key="3">
    <source>
        <dbReference type="EMBL" id="KAH3845781.1"/>
    </source>
</evidence>
<feature type="transmembrane region" description="Helical" evidence="2">
    <location>
        <begin position="12"/>
        <end position="32"/>
    </location>
</feature>
<gene>
    <name evidence="3" type="ORF">DPMN_088069</name>
</gene>
<proteinExistence type="predicted"/>
<feature type="region of interest" description="Disordered" evidence="1">
    <location>
        <begin position="39"/>
        <end position="68"/>
    </location>
</feature>
<keyword evidence="2" id="KW-0812">Transmembrane</keyword>